<organism evidence="2 3">
    <name type="scientific">Prunus dulcis</name>
    <name type="common">Almond</name>
    <name type="synonym">Amygdalus dulcis</name>
    <dbReference type="NCBI Taxonomy" id="3755"/>
    <lineage>
        <taxon>Eukaryota</taxon>
        <taxon>Viridiplantae</taxon>
        <taxon>Streptophyta</taxon>
        <taxon>Embryophyta</taxon>
        <taxon>Tracheophyta</taxon>
        <taxon>Spermatophyta</taxon>
        <taxon>Magnoliopsida</taxon>
        <taxon>eudicotyledons</taxon>
        <taxon>Gunneridae</taxon>
        <taxon>Pentapetalae</taxon>
        <taxon>rosids</taxon>
        <taxon>fabids</taxon>
        <taxon>Rosales</taxon>
        <taxon>Rosaceae</taxon>
        <taxon>Amygdaloideae</taxon>
        <taxon>Amygdaleae</taxon>
        <taxon>Prunus</taxon>
    </lineage>
</organism>
<accession>A0A5E4F8Q9</accession>
<dbReference type="AlphaFoldDB" id="A0A5E4F8Q9"/>
<dbReference type="OMA" id="FKINGAS"/>
<dbReference type="PANTHER" id="PTHR33223">
    <property type="entry name" value="CCHC-TYPE DOMAIN-CONTAINING PROTEIN"/>
    <property type="match status" value="1"/>
</dbReference>
<name>A0A5E4F8Q9_PRUDU</name>
<evidence type="ECO:0000313" key="3">
    <source>
        <dbReference type="Proteomes" id="UP000327085"/>
    </source>
</evidence>
<dbReference type="EMBL" id="CABIKO010000078">
    <property type="protein sequence ID" value="VVA24102.1"/>
    <property type="molecule type" value="Genomic_DNA"/>
</dbReference>
<evidence type="ECO:0000259" key="1">
    <source>
        <dbReference type="Pfam" id="PF03732"/>
    </source>
</evidence>
<dbReference type="InParanoid" id="A0A5E4F8Q9"/>
<dbReference type="PANTHER" id="PTHR33223:SF11">
    <property type="entry name" value="ELEMENT PROTEIN, PUTATIVE-RELATED"/>
    <property type="match status" value="1"/>
</dbReference>
<reference evidence="3" key="1">
    <citation type="journal article" date="2020" name="Plant J.">
        <title>Transposons played a major role in the diversification between the closely related almond and peach genomes: results from the almond genome sequence.</title>
        <authorList>
            <person name="Alioto T."/>
            <person name="Alexiou K.G."/>
            <person name="Bardil A."/>
            <person name="Barteri F."/>
            <person name="Castanera R."/>
            <person name="Cruz F."/>
            <person name="Dhingra A."/>
            <person name="Duval H."/>
            <person name="Fernandez I Marti A."/>
            <person name="Frias L."/>
            <person name="Galan B."/>
            <person name="Garcia J.L."/>
            <person name="Howad W."/>
            <person name="Gomez-Garrido J."/>
            <person name="Gut M."/>
            <person name="Julca I."/>
            <person name="Morata J."/>
            <person name="Puigdomenech P."/>
            <person name="Ribeca P."/>
            <person name="Rubio Cabetas M.J."/>
            <person name="Vlasova A."/>
            <person name="Wirthensohn M."/>
            <person name="Garcia-Mas J."/>
            <person name="Gabaldon T."/>
            <person name="Casacuberta J.M."/>
            <person name="Arus P."/>
        </authorList>
    </citation>
    <scope>NUCLEOTIDE SEQUENCE [LARGE SCALE GENOMIC DNA]</scope>
    <source>
        <strain evidence="3">cv. Texas</strain>
    </source>
</reference>
<sequence length="203" mass="23532">MSFGRRSQTSNLIPLDPEIEWTFHKRNRVNQARPQQNPTEPATMAKVERQVREFGTPTVGSTSIRRSTIDANNFEIKAAILSMIQHNSIFCGLSHEDPNTHISNFLEICDKFKINGASSDAIRLRLFPFSLKEKAKSWLTSQPPNSITTRDDLATKFLAKFFSPAKTAQLRNEIMTFTQFDKEQMYEAWERYKELLRKCPYHE</sequence>
<dbReference type="Pfam" id="PF03732">
    <property type="entry name" value="Retrotrans_gag"/>
    <property type="match status" value="1"/>
</dbReference>
<proteinExistence type="predicted"/>
<dbReference type="InterPro" id="IPR005162">
    <property type="entry name" value="Retrotrans_gag_dom"/>
</dbReference>
<protein>
    <submittedName>
        <fullName evidence="2">PREDICTED: LOW QUALITY PROTEIN</fullName>
    </submittedName>
</protein>
<evidence type="ECO:0000313" key="2">
    <source>
        <dbReference type="EMBL" id="VVA24102.1"/>
    </source>
</evidence>
<feature type="domain" description="Retrotransposon gag" evidence="1">
    <location>
        <begin position="125"/>
        <end position="200"/>
    </location>
</feature>
<dbReference type="Gramene" id="VVA24102">
    <property type="protein sequence ID" value="VVA24102"/>
    <property type="gene ID" value="Prudul26B025970"/>
</dbReference>
<gene>
    <name evidence="2" type="ORF">ALMOND_2B025970</name>
</gene>
<dbReference type="Proteomes" id="UP000327085">
    <property type="component" value="Chromosome 1"/>
</dbReference>